<gene>
    <name evidence="2" type="ORF">SAMN03080594_101485</name>
</gene>
<dbReference type="Gene3D" id="2.60.40.10">
    <property type="entry name" value="Immunoglobulins"/>
    <property type="match status" value="2"/>
</dbReference>
<keyword evidence="3" id="KW-1185">Reference proteome</keyword>
<dbReference type="RefSeq" id="WP_084532455.1">
    <property type="nucleotide sequence ID" value="NZ_FQUX01000001.1"/>
</dbReference>
<protein>
    <submittedName>
        <fullName evidence="2">Gliding motility-associated C-terminal domain-containing protein</fullName>
    </submittedName>
</protein>
<dbReference type="OrthoDB" id="678019at2"/>
<name>A0A1M4U4D3_9FLAO</name>
<evidence type="ECO:0000313" key="3">
    <source>
        <dbReference type="Proteomes" id="UP000184406"/>
    </source>
</evidence>
<dbReference type="Pfam" id="PF13585">
    <property type="entry name" value="CHU_C"/>
    <property type="match status" value="1"/>
</dbReference>
<reference evidence="3" key="1">
    <citation type="submission" date="2016-11" db="EMBL/GenBank/DDBJ databases">
        <authorList>
            <person name="Varghese N."/>
            <person name="Submissions S."/>
        </authorList>
    </citation>
    <scope>NUCLEOTIDE SEQUENCE [LARGE SCALE GENOMIC DNA]</scope>
    <source>
        <strain evidence="3">DSM 17539</strain>
    </source>
</reference>
<organism evidence="2 3">
    <name type="scientific">Arenibacter palladensis</name>
    <dbReference type="NCBI Taxonomy" id="237373"/>
    <lineage>
        <taxon>Bacteria</taxon>
        <taxon>Pseudomonadati</taxon>
        <taxon>Bacteroidota</taxon>
        <taxon>Flavobacteriia</taxon>
        <taxon>Flavobacteriales</taxon>
        <taxon>Flavobacteriaceae</taxon>
        <taxon>Arenibacter</taxon>
    </lineage>
</organism>
<feature type="chain" id="PRO_5013245671" evidence="1">
    <location>
        <begin position="27"/>
        <end position="755"/>
    </location>
</feature>
<dbReference type="AlphaFoldDB" id="A0A1M4U4D3"/>
<dbReference type="InterPro" id="IPR013783">
    <property type="entry name" value="Ig-like_fold"/>
</dbReference>
<dbReference type="Proteomes" id="UP000184406">
    <property type="component" value="Unassembled WGS sequence"/>
</dbReference>
<dbReference type="EMBL" id="FQUX01000001">
    <property type="protein sequence ID" value="SHE51480.1"/>
    <property type="molecule type" value="Genomic_DNA"/>
</dbReference>
<feature type="signal peptide" evidence="1">
    <location>
        <begin position="1"/>
        <end position="26"/>
    </location>
</feature>
<evidence type="ECO:0000256" key="1">
    <source>
        <dbReference type="SAM" id="SignalP"/>
    </source>
</evidence>
<keyword evidence="1" id="KW-0732">Signal</keyword>
<proteinExistence type="predicted"/>
<evidence type="ECO:0000313" key="2">
    <source>
        <dbReference type="EMBL" id="SHE51480.1"/>
    </source>
</evidence>
<sequence>MNPNKKNNLLIFVLTLMLLGTNSILAQTLNKPTPADNPNLAGNSVWTAACASATFNEYYINFTWLPNVNSDNEFVLELSDATGSFGTPKELARVADKNSDFDFEFSFALPTDTRGDAYRFRVRSTSPAKTSPVSDAFEMYYIDFNSTLAIRELGDTGAPPAQKIQLCNGGTTTLEVYNVPNPETYRFNWYKNTSPFTSSGSGSSIEVSESGYYVVELDYGSTCSGSANTQSLSIEVEIGTSVGLALNPPAETALCSGETYAPLEANMNYPDLAYTWYKGSTIIQPSTLGAYTYNIDTNDANFPGDYSVKIQGDGICTETSNAISITNAGLFTVSRDNPANMVILPGATANLMASSDATSVTYQWYKDNTLIPGATSSNYTANAVGNYYAEVTLSGGACTSATKNTETTTVLHPDSFELITNYTTEYTDCINTSVAIEVGRINAVLSDGTKTDVTADLKTNFSYQWTKDGANIPTANGSNISLTNTSENGEYRVQGTLDSFTSTSNALAVRLLTNETLTISSTGTIICNSSETIDISTTTALTGESFDWFKDGVNLNTTSESLSVSAAGTYQLVVQKNGCDLRSNEIVISPLDDSLIALSTTNNEVVFPEGGSKIISASGATSYKWYDQNNVLLSDTDTVSITQEGSYMVTATINNCEVSKSFTASYQDTFGIPNVITANGDGYNDQWIIPNTYTKDPNISVIIYNDKGEEVLSQKQYKNNWPEASMKFPKQNMVFYYTIKNAKETLKKGTITVIR</sequence>
<accession>A0A1M4U4D3</accession>